<dbReference type="AlphaFoldDB" id="A0A7J6L244"/>
<protein>
    <submittedName>
        <fullName evidence="2">Uncharacterized protein</fullName>
    </submittedName>
</protein>
<evidence type="ECO:0000313" key="4">
    <source>
        <dbReference type="Proteomes" id="UP000570595"/>
    </source>
</evidence>
<evidence type="ECO:0000313" key="3">
    <source>
        <dbReference type="EMBL" id="KAF4659183.1"/>
    </source>
</evidence>
<comment type="caution">
    <text evidence="2">The sequence shown here is derived from an EMBL/GenBank/DDBJ whole genome shotgun (WGS) entry which is preliminary data.</text>
</comment>
<evidence type="ECO:0000256" key="1">
    <source>
        <dbReference type="SAM" id="MobiDB-lite"/>
    </source>
</evidence>
<dbReference type="EMBL" id="JABAHT010000643">
    <property type="protein sequence ID" value="KAF4653214.1"/>
    <property type="molecule type" value="Genomic_DNA"/>
</dbReference>
<dbReference type="Proteomes" id="UP000570595">
    <property type="component" value="Unassembled WGS sequence"/>
</dbReference>
<evidence type="ECO:0000313" key="2">
    <source>
        <dbReference type="EMBL" id="KAF4653214.1"/>
    </source>
</evidence>
<proteinExistence type="predicted"/>
<feature type="region of interest" description="Disordered" evidence="1">
    <location>
        <begin position="399"/>
        <end position="434"/>
    </location>
</feature>
<sequence>MSRNEAENPDDDTPIVYIYRGGRSRRQQLPISVFYGGSNTDVLGNPVPLSAEQLVERLSNDENHNVDNDGYFLRSVDSDGGTDQYDSYNVADPSDEVVDMDINMDMNVDMDMDSGDPNDTIHVPNPDTEERPLRLRNGIHMQSRIVDAVVEPDVDTDDDEGTMDIEVEAAGSPALPEQTLALEDNDTSPVDNLSEVALVPYEKKAVCGVNNDSLRPSYDSTSITSTQWTTDGINKGSIQCTDMLRKRLRSDALQKNLELSESGLYPLDIGDIRSIGPTLLAGDREVSTLKLELLELRMPYGDWIALCEKRLSNLLQKRGMVEEREVTSTSLTSAEHTGDFSAIPEVSSGSLQTYCHRPTAILRPKERFENMCSFGLVQQQLQRNSYTWGEEMRDYEKLPGTGGIGSAPGRKGKPEVGQLEASNATGGSADGYVTGPNPENEIYYLIKRQERPEGAAGGTGLTTMVPRLLSASGVPS</sequence>
<accession>A0A7J6L244</accession>
<reference evidence="4 5" key="1">
    <citation type="submission" date="2020-04" db="EMBL/GenBank/DDBJ databases">
        <title>Perkinsus olseni comparative genomics.</title>
        <authorList>
            <person name="Bogema D.R."/>
        </authorList>
    </citation>
    <scope>NUCLEOTIDE SEQUENCE [LARGE SCALE GENOMIC DNA]</scope>
    <source>
        <strain evidence="2">ATCC PRA-179</strain>
        <strain evidence="3">ATCC PRA-31</strain>
    </source>
</reference>
<gene>
    <name evidence="3" type="ORF">FOL46_006695</name>
    <name evidence="2" type="ORF">FOZ61_009134</name>
</gene>
<dbReference type="EMBL" id="JABANN010000442">
    <property type="protein sequence ID" value="KAF4659183.1"/>
    <property type="molecule type" value="Genomic_DNA"/>
</dbReference>
<name>A0A7J6L244_PEROL</name>
<dbReference type="Proteomes" id="UP000572268">
    <property type="component" value="Unassembled WGS sequence"/>
</dbReference>
<organism evidence="2 4">
    <name type="scientific">Perkinsus olseni</name>
    <name type="common">Perkinsus atlanticus</name>
    <dbReference type="NCBI Taxonomy" id="32597"/>
    <lineage>
        <taxon>Eukaryota</taxon>
        <taxon>Sar</taxon>
        <taxon>Alveolata</taxon>
        <taxon>Perkinsozoa</taxon>
        <taxon>Perkinsea</taxon>
        <taxon>Perkinsida</taxon>
        <taxon>Perkinsidae</taxon>
        <taxon>Perkinsus</taxon>
    </lineage>
</organism>
<evidence type="ECO:0000313" key="5">
    <source>
        <dbReference type="Proteomes" id="UP000572268"/>
    </source>
</evidence>